<gene>
    <name evidence="1" type="ORF">K0U00_44780</name>
</gene>
<keyword evidence="2" id="KW-1185">Reference proteome</keyword>
<proteinExistence type="predicted"/>
<accession>A0ABS7CJQ2</accession>
<reference evidence="1 2" key="1">
    <citation type="submission" date="2021-07" db="EMBL/GenBank/DDBJ databases">
        <title>Paenibacillus radiodurans sp. nov., isolated from the southeastern edge of Tengger Desert.</title>
        <authorList>
            <person name="Zhang G."/>
        </authorList>
    </citation>
    <scope>NUCLEOTIDE SEQUENCE [LARGE SCALE GENOMIC DNA]</scope>
    <source>
        <strain evidence="1 2">CCM 7311</strain>
    </source>
</reference>
<dbReference type="SUPFAM" id="SSF53850">
    <property type="entry name" value="Periplasmic binding protein-like II"/>
    <property type="match status" value="1"/>
</dbReference>
<feature type="non-terminal residue" evidence="1">
    <location>
        <position position="1"/>
    </location>
</feature>
<evidence type="ECO:0000313" key="2">
    <source>
        <dbReference type="Proteomes" id="UP001519887"/>
    </source>
</evidence>
<organism evidence="1 2">
    <name type="scientific">Paenibacillus sepulcri</name>
    <dbReference type="NCBI Taxonomy" id="359917"/>
    <lineage>
        <taxon>Bacteria</taxon>
        <taxon>Bacillati</taxon>
        <taxon>Bacillota</taxon>
        <taxon>Bacilli</taxon>
        <taxon>Bacillales</taxon>
        <taxon>Paenibacillaceae</taxon>
        <taxon>Paenibacillus</taxon>
    </lineage>
</organism>
<dbReference type="EMBL" id="JAHZIK010002760">
    <property type="protein sequence ID" value="MBW7461194.1"/>
    <property type="molecule type" value="Genomic_DNA"/>
</dbReference>
<sequence>MEQPGWAGVGEGKPVANAIMAGIPAKASPEEQQAAFKWFAFFNNAKNTAFWSMNTGYIAVRQSALNDPDFVAYSEQNPQSKIPLMQASHGSAPFQDPTGGKINDALKIAADKVQIENVPAEKALKEAKETAQKALDNLK</sequence>
<comment type="caution">
    <text evidence="1">The sequence shown here is derived from an EMBL/GenBank/DDBJ whole genome shotgun (WGS) entry which is preliminary data.</text>
</comment>
<dbReference type="Proteomes" id="UP001519887">
    <property type="component" value="Unassembled WGS sequence"/>
</dbReference>
<dbReference type="Gene3D" id="3.40.190.10">
    <property type="entry name" value="Periplasmic binding protein-like II"/>
    <property type="match status" value="1"/>
</dbReference>
<evidence type="ECO:0000313" key="1">
    <source>
        <dbReference type="EMBL" id="MBW7461194.1"/>
    </source>
</evidence>
<name>A0ABS7CJQ2_9BACL</name>
<protein>
    <submittedName>
        <fullName evidence="1">ABC transporter substrate-binding protein</fullName>
    </submittedName>
</protein>